<evidence type="ECO:0000256" key="2">
    <source>
        <dbReference type="ARBA" id="ARBA00022679"/>
    </source>
</evidence>
<proteinExistence type="inferred from homology"/>
<dbReference type="PANTHER" id="PTHR36174:SF1">
    <property type="entry name" value="LIPID II:GLYCINE GLYCYLTRANSFERASE"/>
    <property type="match status" value="1"/>
</dbReference>
<dbReference type="GO" id="GO:0009252">
    <property type="term" value="P:peptidoglycan biosynthetic process"/>
    <property type="evidence" value="ECO:0007669"/>
    <property type="project" value="UniProtKB-KW"/>
</dbReference>
<name>A0A1F5PNH6_9BACT</name>
<evidence type="ECO:0008006" key="9">
    <source>
        <dbReference type="Google" id="ProtNLM"/>
    </source>
</evidence>
<dbReference type="InterPro" id="IPR050644">
    <property type="entry name" value="PG_Glycine_Bridge_Synth"/>
</dbReference>
<dbReference type="EMBL" id="MFEO01000003">
    <property type="protein sequence ID" value="OGE91230.1"/>
    <property type="molecule type" value="Genomic_DNA"/>
</dbReference>
<evidence type="ECO:0000256" key="4">
    <source>
        <dbReference type="ARBA" id="ARBA00022984"/>
    </source>
</evidence>
<dbReference type="AlphaFoldDB" id="A0A1F5PNH6"/>
<dbReference type="InterPro" id="IPR003447">
    <property type="entry name" value="FEMABX"/>
</dbReference>
<dbReference type="GO" id="GO:0008360">
    <property type="term" value="P:regulation of cell shape"/>
    <property type="evidence" value="ECO:0007669"/>
    <property type="project" value="UniProtKB-KW"/>
</dbReference>
<evidence type="ECO:0000256" key="6">
    <source>
        <dbReference type="ARBA" id="ARBA00023316"/>
    </source>
</evidence>
<dbReference type="PANTHER" id="PTHR36174">
    <property type="entry name" value="LIPID II:GLYCINE GLYCYLTRANSFERASE"/>
    <property type="match status" value="1"/>
</dbReference>
<evidence type="ECO:0000313" key="8">
    <source>
        <dbReference type="Proteomes" id="UP000178377"/>
    </source>
</evidence>
<keyword evidence="4" id="KW-0573">Peptidoglycan synthesis</keyword>
<comment type="similarity">
    <text evidence="1">Belongs to the FemABX family.</text>
</comment>
<dbReference type="GO" id="GO:0071555">
    <property type="term" value="P:cell wall organization"/>
    <property type="evidence" value="ECO:0007669"/>
    <property type="project" value="UniProtKB-KW"/>
</dbReference>
<dbReference type="STRING" id="1817828.A2722_01985"/>
<evidence type="ECO:0000256" key="3">
    <source>
        <dbReference type="ARBA" id="ARBA00022960"/>
    </source>
</evidence>
<gene>
    <name evidence="7" type="ORF">A2722_01985</name>
</gene>
<evidence type="ECO:0000256" key="5">
    <source>
        <dbReference type="ARBA" id="ARBA00023315"/>
    </source>
</evidence>
<sequence>MIQVREIEDRKLWDDFIKTRKPHSFLHLWEWGTVQEILKQKILRLGIYDGNRLVGVALLIEIGSRRGKFFFCPHGPLLDWNQPALLSELVAAIKKEARLRRMDFLRFSPLEKKSELRQRQLRELGFRPAPMHMHAEMVWLLSLDQDESKLLADMRKSTRQAIAKAQKAGVIVRSSSDIHDLELFERLYSDTARRQQFVPFSEEYLQAEFTIFSSADKARVYSAEYQGRVVSGALILYTDTEAFYHQGASLPDQATFGASHLLQWTIIRDARLRGCTFYNFWGVVPPEKHDHPWSGLSLFKRGFGGFSEEYTHAHDLPLRFRYWGAWAVESLRRMKRRL</sequence>
<dbReference type="Gene3D" id="3.40.630.30">
    <property type="match status" value="2"/>
</dbReference>
<comment type="caution">
    <text evidence="7">The sequence shown here is derived from an EMBL/GenBank/DDBJ whole genome shotgun (WGS) entry which is preliminary data.</text>
</comment>
<dbReference type="Pfam" id="PF02388">
    <property type="entry name" value="FemAB"/>
    <property type="match status" value="1"/>
</dbReference>
<dbReference type="InterPro" id="IPR016181">
    <property type="entry name" value="Acyl_CoA_acyltransferase"/>
</dbReference>
<dbReference type="GO" id="GO:0016755">
    <property type="term" value="F:aminoacyltransferase activity"/>
    <property type="evidence" value="ECO:0007669"/>
    <property type="project" value="InterPro"/>
</dbReference>
<protein>
    <recommendedName>
        <fullName evidence="9">BioF2-like acetyltransferase domain-containing protein</fullName>
    </recommendedName>
</protein>
<keyword evidence="2" id="KW-0808">Transferase</keyword>
<evidence type="ECO:0000256" key="1">
    <source>
        <dbReference type="ARBA" id="ARBA00009943"/>
    </source>
</evidence>
<dbReference type="SUPFAM" id="SSF55729">
    <property type="entry name" value="Acyl-CoA N-acyltransferases (Nat)"/>
    <property type="match status" value="2"/>
</dbReference>
<organism evidence="7 8">
    <name type="scientific">Candidatus Doudnabacteria bacterium RIFCSPHIGHO2_01_FULL_50_11</name>
    <dbReference type="NCBI Taxonomy" id="1817828"/>
    <lineage>
        <taxon>Bacteria</taxon>
        <taxon>Candidatus Doudnaibacteriota</taxon>
    </lineage>
</organism>
<keyword evidence="6" id="KW-0961">Cell wall biogenesis/degradation</keyword>
<keyword evidence="5" id="KW-0012">Acyltransferase</keyword>
<accession>A0A1F5PNH6</accession>
<keyword evidence="3" id="KW-0133">Cell shape</keyword>
<evidence type="ECO:0000313" key="7">
    <source>
        <dbReference type="EMBL" id="OGE91230.1"/>
    </source>
</evidence>
<dbReference type="PROSITE" id="PS51191">
    <property type="entry name" value="FEMABX"/>
    <property type="match status" value="1"/>
</dbReference>
<dbReference type="Proteomes" id="UP000178377">
    <property type="component" value="Unassembled WGS sequence"/>
</dbReference>
<reference evidence="7 8" key="1">
    <citation type="journal article" date="2016" name="Nat. Commun.">
        <title>Thousands of microbial genomes shed light on interconnected biogeochemical processes in an aquifer system.</title>
        <authorList>
            <person name="Anantharaman K."/>
            <person name="Brown C.T."/>
            <person name="Hug L.A."/>
            <person name="Sharon I."/>
            <person name="Castelle C.J."/>
            <person name="Probst A.J."/>
            <person name="Thomas B.C."/>
            <person name="Singh A."/>
            <person name="Wilkins M.J."/>
            <person name="Karaoz U."/>
            <person name="Brodie E.L."/>
            <person name="Williams K.H."/>
            <person name="Hubbard S.S."/>
            <person name="Banfield J.F."/>
        </authorList>
    </citation>
    <scope>NUCLEOTIDE SEQUENCE [LARGE SCALE GENOMIC DNA]</scope>
</reference>